<dbReference type="EMBL" id="ML978956">
    <property type="protein sequence ID" value="KAF1933801.1"/>
    <property type="molecule type" value="Genomic_DNA"/>
</dbReference>
<dbReference type="AlphaFoldDB" id="A0A6A5RZG2"/>
<evidence type="ECO:0000313" key="1">
    <source>
        <dbReference type="EMBL" id="KAF1933801.1"/>
    </source>
</evidence>
<dbReference type="Proteomes" id="UP000800082">
    <property type="component" value="Unassembled WGS sequence"/>
</dbReference>
<dbReference type="RefSeq" id="XP_033454049.1">
    <property type="nucleotide sequence ID" value="XM_033590480.1"/>
</dbReference>
<accession>A0A6A5RZG2</accession>
<dbReference type="OrthoDB" id="5412283at2759"/>
<protein>
    <submittedName>
        <fullName evidence="1">Uncharacterized protein</fullName>
    </submittedName>
</protein>
<gene>
    <name evidence="1" type="ORF">M421DRAFT_414855</name>
</gene>
<keyword evidence="2" id="KW-1185">Reference proteome</keyword>
<proteinExistence type="predicted"/>
<organism evidence="1 2">
    <name type="scientific">Didymella exigua CBS 183.55</name>
    <dbReference type="NCBI Taxonomy" id="1150837"/>
    <lineage>
        <taxon>Eukaryota</taxon>
        <taxon>Fungi</taxon>
        <taxon>Dikarya</taxon>
        <taxon>Ascomycota</taxon>
        <taxon>Pezizomycotina</taxon>
        <taxon>Dothideomycetes</taxon>
        <taxon>Pleosporomycetidae</taxon>
        <taxon>Pleosporales</taxon>
        <taxon>Pleosporineae</taxon>
        <taxon>Didymellaceae</taxon>
        <taxon>Didymella</taxon>
    </lineage>
</organism>
<sequence length="159" mass="18767">MIPPPQDGDHVLCPNNLHPSILGTCRLIHEEAHYVLYGENSFHAHRISKDNHNAALIRRAKYRIGLRKREEGEDAARKLADFLGFHRELRFIELEVGFDLIEDPRIYDFIRQAIQDHRHLIDIKILSPLAFDGIGWRHNWRLWRIVKEQALLLEWLGEN</sequence>
<evidence type="ECO:0000313" key="2">
    <source>
        <dbReference type="Proteomes" id="UP000800082"/>
    </source>
</evidence>
<dbReference type="GeneID" id="54348148"/>
<name>A0A6A5RZG2_9PLEO</name>
<reference evidence="1" key="1">
    <citation type="journal article" date="2020" name="Stud. Mycol.">
        <title>101 Dothideomycetes genomes: a test case for predicting lifestyles and emergence of pathogens.</title>
        <authorList>
            <person name="Haridas S."/>
            <person name="Albert R."/>
            <person name="Binder M."/>
            <person name="Bloem J."/>
            <person name="Labutti K."/>
            <person name="Salamov A."/>
            <person name="Andreopoulos B."/>
            <person name="Baker S."/>
            <person name="Barry K."/>
            <person name="Bills G."/>
            <person name="Bluhm B."/>
            <person name="Cannon C."/>
            <person name="Castanera R."/>
            <person name="Culley D."/>
            <person name="Daum C."/>
            <person name="Ezra D."/>
            <person name="Gonzalez J."/>
            <person name="Henrissat B."/>
            <person name="Kuo A."/>
            <person name="Liang C."/>
            <person name="Lipzen A."/>
            <person name="Lutzoni F."/>
            <person name="Magnuson J."/>
            <person name="Mondo S."/>
            <person name="Nolan M."/>
            <person name="Ohm R."/>
            <person name="Pangilinan J."/>
            <person name="Park H.-J."/>
            <person name="Ramirez L."/>
            <person name="Alfaro M."/>
            <person name="Sun H."/>
            <person name="Tritt A."/>
            <person name="Yoshinaga Y."/>
            <person name="Zwiers L.-H."/>
            <person name="Turgeon B."/>
            <person name="Goodwin S."/>
            <person name="Spatafora J."/>
            <person name="Crous P."/>
            <person name="Grigoriev I."/>
        </authorList>
    </citation>
    <scope>NUCLEOTIDE SEQUENCE</scope>
    <source>
        <strain evidence="1">CBS 183.55</strain>
    </source>
</reference>